<dbReference type="InterPro" id="IPR000531">
    <property type="entry name" value="Beta-barrel_TonB"/>
</dbReference>
<evidence type="ECO:0000313" key="8">
    <source>
        <dbReference type="EMBL" id="MEJ8568419.1"/>
    </source>
</evidence>
<dbReference type="InterPro" id="IPR036942">
    <property type="entry name" value="Beta-barrel_TonB_sf"/>
</dbReference>
<dbReference type="InterPro" id="IPR012910">
    <property type="entry name" value="Plug_dom"/>
</dbReference>
<evidence type="ECO:0000259" key="6">
    <source>
        <dbReference type="Pfam" id="PF00593"/>
    </source>
</evidence>
<evidence type="ECO:0000256" key="1">
    <source>
        <dbReference type="ARBA" id="ARBA00004442"/>
    </source>
</evidence>
<comment type="similarity">
    <text evidence="4">Belongs to the TonB-dependent receptor family.</text>
</comment>
<dbReference type="AlphaFoldDB" id="A0AAW9RG75"/>
<dbReference type="PANTHER" id="PTHR40980">
    <property type="entry name" value="PLUG DOMAIN-CONTAINING PROTEIN"/>
    <property type="match status" value="1"/>
</dbReference>
<keyword evidence="9" id="KW-1185">Reference proteome</keyword>
<keyword evidence="3" id="KW-0998">Cell outer membrane</keyword>
<dbReference type="Gene3D" id="2.40.170.20">
    <property type="entry name" value="TonB-dependent receptor, beta-barrel domain"/>
    <property type="match status" value="1"/>
</dbReference>
<dbReference type="Proteomes" id="UP001359886">
    <property type="component" value="Unassembled WGS sequence"/>
</dbReference>
<dbReference type="Pfam" id="PF00593">
    <property type="entry name" value="TonB_dep_Rec_b-barrel"/>
    <property type="match status" value="1"/>
</dbReference>
<evidence type="ECO:0000256" key="5">
    <source>
        <dbReference type="SAM" id="MobiDB-lite"/>
    </source>
</evidence>
<keyword evidence="2 4" id="KW-0472">Membrane</keyword>
<dbReference type="Gene3D" id="2.60.40.1120">
    <property type="entry name" value="Carboxypeptidase-like, regulatory domain"/>
    <property type="match status" value="1"/>
</dbReference>
<name>A0AAW9RG75_9GAMM</name>
<dbReference type="Pfam" id="PF07715">
    <property type="entry name" value="Plug"/>
    <property type="match status" value="1"/>
</dbReference>
<dbReference type="InterPro" id="IPR008969">
    <property type="entry name" value="CarboxyPept-like_regulatory"/>
</dbReference>
<reference evidence="8 9" key="1">
    <citation type="submission" date="2024-02" db="EMBL/GenBank/DDBJ databases">
        <title>A novel Wenzhouxiangellaceae bacterium, isolated from coastal sediments.</title>
        <authorList>
            <person name="Du Z.-J."/>
            <person name="Ye Y.-Q."/>
            <person name="Zhang X.-Y."/>
        </authorList>
    </citation>
    <scope>NUCLEOTIDE SEQUENCE [LARGE SCALE GENOMIC DNA]</scope>
    <source>
        <strain evidence="8 9">CH-27</strain>
    </source>
</reference>
<dbReference type="Pfam" id="PF13620">
    <property type="entry name" value="CarboxypepD_reg"/>
    <property type="match status" value="1"/>
</dbReference>
<protein>
    <submittedName>
        <fullName evidence="8">TonB-dependent receptor</fullName>
    </submittedName>
</protein>
<evidence type="ECO:0000256" key="4">
    <source>
        <dbReference type="RuleBase" id="RU003357"/>
    </source>
</evidence>
<dbReference type="EMBL" id="JAZHOG010000008">
    <property type="protein sequence ID" value="MEJ8568419.1"/>
    <property type="molecule type" value="Genomic_DNA"/>
</dbReference>
<dbReference type="RefSeq" id="WP_354695743.1">
    <property type="nucleotide sequence ID" value="NZ_JAZHOG010000008.1"/>
</dbReference>
<dbReference type="Gene3D" id="2.170.130.10">
    <property type="entry name" value="TonB-dependent receptor, plug domain"/>
    <property type="match status" value="1"/>
</dbReference>
<evidence type="ECO:0000256" key="3">
    <source>
        <dbReference type="ARBA" id="ARBA00023237"/>
    </source>
</evidence>
<dbReference type="SUPFAM" id="SSF56935">
    <property type="entry name" value="Porins"/>
    <property type="match status" value="1"/>
</dbReference>
<dbReference type="InterPro" id="IPR037066">
    <property type="entry name" value="Plug_dom_sf"/>
</dbReference>
<evidence type="ECO:0000256" key="2">
    <source>
        <dbReference type="ARBA" id="ARBA00023136"/>
    </source>
</evidence>
<gene>
    <name evidence="8" type="ORF">V3330_12355</name>
</gene>
<sequence>MLLNPLTRLNHLPLRFITGFACLLLAGSLAAQSSRLTLYVFNEGSPIGNIEVLIDGELKTWTDSGGLAGLNLDPGIKVLELRYQDSVVLEQQILAVQDEISQWIVDLTGGGSALFEVESSSPPPGQPPATKPLDSQPGGAPGTIEGHLISAEDGSPISGARIFISGVSEQIRSDENGRFSAVLPSGTRSVSVLHAGFNTLTRDGIEIPADDAVTLSLELTPAGSELPEFVVVAPYISGSLASVMAERRESDGVTDVLSAEQISRAGDSDAAGALKRVTGLTLVDGQYIYVRGLGERYSSVVLNNATIPSPDPTRRVVPLDLFPTDVIEAVVVQKTAAANLPGEFGGGTVQLRTVSFPPELTAKLSLSLGYRDDTTFETGLSYGGGDTDWLGYDDGARDLPGSLATAIADGQFLRPRSFTNPDGLTQEELEALGQDMAANSTYDLQKKDIPQDIGLSGSFGHSFAFGDTNRWGFLTAFRYGNTWSNANEVRREFSAVSGGGLQLADEVDVVRTINNIDASLFANTGVEFGDNHEVGFNAMLLRQTEDETRISQGVEDSQVLRRFKFQWVENELLSYQATGSHTLPFKNWTLDWQYTDATATRAEPNTRSYRRDDDDEDGIYTVSTRADSNEQTWSDLEDTLKHGSLDTTLPLNFGRHALAIRAGLGELERDREASIRTFAFQGRLPNDLLDLPYSELFTDEYIDPSILQLRESTRATDTYTASQSLDSRFLNLDLSLFNEALRISAGVREENNRQQVITADLSNPNAPPVIGEIDQTDRLPSASVTWAYNPSAQIRAAYAESVSRPDFRELSPAPYLDPLLDLITVGNPVLQTAELKNYDLRWEYYFSPNESFSIAAFYKAFAKPIEKTFSSGGSARIITLQNALAADLVGVELDYSRSLGWIRNHDWLNWLENLDLGFAGPFDWEGYYVAFNYAWIESSVEIDSSLTTQTNPDRPLQGQSPWVVNVQLGYSSPDSPGEWSLLYNEFGKRITQAGVLGQPDIYEEAFPQLDFVYKRRLGEGWRFTLKLKNLLDPDVKYTQGDQITRAYRRGREIDLGLQWSF</sequence>
<proteinExistence type="inferred from homology"/>
<keyword evidence="4" id="KW-0798">TonB box</keyword>
<keyword evidence="8" id="KW-0675">Receptor</keyword>
<evidence type="ECO:0000313" key="9">
    <source>
        <dbReference type="Proteomes" id="UP001359886"/>
    </source>
</evidence>
<feature type="domain" description="TonB-dependent receptor-like beta-barrel" evidence="6">
    <location>
        <begin position="573"/>
        <end position="1030"/>
    </location>
</feature>
<feature type="region of interest" description="Disordered" evidence="5">
    <location>
        <begin position="117"/>
        <end position="146"/>
    </location>
</feature>
<comment type="subcellular location">
    <subcellularLocation>
        <location evidence="1 4">Cell outer membrane</location>
    </subcellularLocation>
</comment>
<comment type="caution">
    <text evidence="8">The sequence shown here is derived from an EMBL/GenBank/DDBJ whole genome shotgun (WGS) entry which is preliminary data.</text>
</comment>
<accession>A0AAW9RG75</accession>
<dbReference type="PANTHER" id="PTHR40980:SF5">
    <property type="entry name" value="TONB-DEPENDENT RECEPTOR"/>
    <property type="match status" value="1"/>
</dbReference>
<dbReference type="SUPFAM" id="SSF49464">
    <property type="entry name" value="Carboxypeptidase regulatory domain-like"/>
    <property type="match status" value="1"/>
</dbReference>
<feature type="domain" description="TonB-dependent receptor plug" evidence="7">
    <location>
        <begin position="248"/>
        <end position="347"/>
    </location>
</feature>
<evidence type="ECO:0000259" key="7">
    <source>
        <dbReference type="Pfam" id="PF07715"/>
    </source>
</evidence>
<dbReference type="GO" id="GO:0009279">
    <property type="term" value="C:cell outer membrane"/>
    <property type="evidence" value="ECO:0007669"/>
    <property type="project" value="UniProtKB-SubCell"/>
</dbReference>
<organism evidence="8 9">
    <name type="scientific">Elongatibacter sediminis</name>
    <dbReference type="NCBI Taxonomy" id="3119006"/>
    <lineage>
        <taxon>Bacteria</taxon>
        <taxon>Pseudomonadati</taxon>
        <taxon>Pseudomonadota</taxon>
        <taxon>Gammaproteobacteria</taxon>
        <taxon>Chromatiales</taxon>
        <taxon>Wenzhouxiangellaceae</taxon>
        <taxon>Elongatibacter</taxon>
    </lineage>
</organism>
<feature type="compositionally biased region" description="Pro residues" evidence="5">
    <location>
        <begin position="121"/>
        <end position="130"/>
    </location>
</feature>